<accession>A0A1G8L0W5</accession>
<dbReference type="Pfam" id="PF12706">
    <property type="entry name" value="Lactamase_B_2"/>
    <property type="match status" value="1"/>
</dbReference>
<name>A0A1G8L0W5_9BACI</name>
<reference evidence="2 3" key="1">
    <citation type="submission" date="2016-10" db="EMBL/GenBank/DDBJ databases">
        <authorList>
            <person name="de Groot N.N."/>
        </authorList>
    </citation>
    <scope>NUCLEOTIDE SEQUENCE [LARGE SCALE GENOMIC DNA]</scope>
    <source>
        <strain evidence="2 3">DSM 21771</strain>
    </source>
</reference>
<evidence type="ECO:0000313" key="2">
    <source>
        <dbReference type="EMBL" id="SDI49227.1"/>
    </source>
</evidence>
<dbReference type="SMART" id="SM00849">
    <property type="entry name" value="Lactamase_B"/>
    <property type="match status" value="1"/>
</dbReference>
<dbReference type="InterPro" id="IPR001279">
    <property type="entry name" value="Metallo-B-lactamas"/>
</dbReference>
<gene>
    <name evidence="2" type="ORF">SAMN04488123_102417</name>
</gene>
<dbReference type="Gene3D" id="3.60.15.10">
    <property type="entry name" value="Ribonuclease Z/Hydroxyacylglutathione hydrolase-like"/>
    <property type="match status" value="1"/>
</dbReference>
<sequence>MGMAFSVLASGSTGNAMYVETSKTRLLIDAGLTGKKIEKMFAQIDRSIADIDGVLVTHEHSDHVKGVGVLARKYQIPVYANEKTWKRMAEDLGPVDTSQCFHIETGGVYPFSDLDVETFAVSHDAVDPMFFVFHHENKKIALATDMGYVSQHIKGVLADADALIFEANHDMNMLRMGRYPWNVKRRILGDTGHVSNDDAAKALTSIIGDRTRYVYLAHLSQDNNLKQLARMTVEQTLGTYEFDCTTNGVQIRDTDPYMPTPIQKLM</sequence>
<dbReference type="OrthoDB" id="9781189at2"/>
<dbReference type="InterPro" id="IPR036866">
    <property type="entry name" value="RibonucZ/Hydroxyglut_hydro"/>
</dbReference>
<proteinExistence type="predicted"/>
<dbReference type="CDD" id="cd07733">
    <property type="entry name" value="YycJ-like_MBL-fold"/>
    <property type="match status" value="1"/>
</dbReference>
<dbReference type="EMBL" id="FNEN01000002">
    <property type="protein sequence ID" value="SDI49227.1"/>
    <property type="molecule type" value="Genomic_DNA"/>
</dbReference>
<dbReference type="InterPro" id="IPR058121">
    <property type="entry name" value="WalJ/YycJ"/>
</dbReference>
<dbReference type="PANTHER" id="PTHR47619:SF1">
    <property type="entry name" value="EXODEOXYRIBONUCLEASE WALJ"/>
    <property type="match status" value="1"/>
</dbReference>
<dbReference type="RefSeq" id="WP_090396304.1">
    <property type="nucleotide sequence ID" value="NZ_FNEN01000002.1"/>
</dbReference>
<dbReference type="Proteomes" id="UP000198853">
    <property type="component" value="Unassembled WGS sequence"/>
</dbReference>
<evidence type="ECO:0000313" key="3">
    <source>
        <dbReference type="Proteomes" id="UP000198853"/>
    </source>
</evidence>
<organism evidence="2 3">
    <name type="scientific">Natribacillus halophilus</name>
    <dbReference type="NCBI Taxonomy" id="549003"/>
    <lineage>
        <taxon>Bacteria</taxon>
        <taxon>Bacillati</taxon>
        <taxon>Bacillota</taxon>
        <taxon>Bacilli</taxon>
        <taxon>Bacillales</taxon>
        <taxon>Bacillaceae</taxon>
        <taxon>Natribacillus</taxon>
    </lineage>
</organism>
<dbReference type="SUPFAM" id="SSF56281">
    <property type="entry name" value="Metallo-hydrolase/oxidoreductase"/>
    <property type="match status" value="1"/>
</dbReference>
<evidence type="ECO:0000259" key="1">
    <source>
        <dbReference type="SMART" id="SM00849"/>
    </source>
</evidence>
<protein>
    <submittedName>
        <fullName evidence="2">Phosphoribosyl 1,2-cyclic phosphodiesterase</fullName>
    </submittedName>
</protein>
<dbReference type="AlphaFoldDB" id="A0A1G8L0W5"/>
<dbReference type="PANTHER" id="PTHR47619">
    <property type="entry name" value="METALLO-HYDROLASE YYCJ-RELATED"/>
    <property type="match status" value="1"/>
</dbReference>
<keyword evidence="3" id="KW-1185">Reference proteome</keyword>
<dbReference type="InterPro" id="IPR052533">
    <property type="entry name" value="WalJ/YycJ-like"/>
</dbReference>
<feature type="domain" description="Metallo-beta-lactamase" evidence="1">
    <location>
        <begin position="13"/>
        <end position="218"/>
    </location>
</feature>